<keyword evidence="23" id="KW-0325">Glycoprotein</keyword>
<keyword evidence="11" id="KW-0444">Lipid biosynthesis</keyword>
<dbReference type="CDD" id="cd19419">
    <property type="entry name" value="lipocalin_L-PGDS"/>
    <property type="match status" value="1"/>
</dbReference>
<evidence type="ECO:0000259" key="33">
    <source>
        <dbReference type="Pfam" id="PF00061"/>
    </source>
</evidence>
<dbReference type="Proteomes" id="UP000694542">
    <property type="component" value="Chromosome 9"/>
</dbReference>
<keyword evidence="19" id="KW-0443">Lipid metabolism</keyword>
<evidence type="ECO:0000256" key="15">
    <source>
        <dbReference type="ARBA" id="ARBA00022729"/>
    </source>
</evidence>
<dbReference type="GO" id="GO:0048471">
    <property type="term" value="C:perinuclear region of cytoplasm"/>
    <property type="evidence" value="ECO:0007669"/>
    <property type="project" value="UniProtKB-SubCell"/>
</dbReference>
<comment type="catalytic activity">
    <reaction evidence="27">
        <text>prostaglandin H2 = prostaglandin D2</text>
        <dbReference type="Rhea" id="RHEA:10600"/>
        <dbReference type="ChEBI" id="CHEBI:57405"/>
        <dbReference type="ChEBI" id="CHEBI:57406"/>
        <dbReference type="EC" id="5.3.99.2"/>
    </reaction>
</comment>
<accession>A0A8C0M6X6</accession>
<dbReference type="Pfam" id="PF00061">
    <property type="entry name" value="Lipocalin"/>
    <property type="match status" value="1"/>
</dbReference>
<keyword evidence="26" id="KW-0873">Pyrrolidone carboxylic acid</keyword>
<evidence type="ECO:0000256" key="3">
    <source>
        <dbReference type="ARBA" id="ARBA00004555"/>
    </source>
</evidence>
<dbReference type="GO" id="GO:0005576">
    <property type="term" value="C:extracellular region"/>
    <property type="evidence" value="ECO:0007669"/>
    <property type="project" value="UniProtKB-SubCell"/>
</dbReference>
<protein>
    <recommendedName>
        <fullName evidence="29">Prostaglandin-H2 D-isomerase</fullName>
        <ecNumber evidence="28">5.3.99.2</ecNumber>
    </recommendedName>
    <alternativeName>
        <fullName evidence="32">Glutathione-independent PGD synthase</fullName>
    </alternativeName>
    <alternativeName>
        <fullName evidence="31">Lipocalin-type prostaglandin-D synthase</fullName>
    </alternativeName>
    <alternativeName>
        <fullName evidence="30">Prostaglandin-D2 synthase</fullName>
    </alternativeName>
</protein>
<keyword evidence="22" id="KW-0275">Fatty acid biosynthesis</keyword>
<dbReference type="InterPro" id="IPR000566">
    <property type="entry name" value="Lipocln_cytosolic_FA-bd_dom"/>
</dbReference>
<keyword evidence="20" id="KW-0472">Membrane</keyword>
<dbReference type="GO" id="GO:0005794">
    <property type="term" value="C:Golgi apparatus"/>
    <property type="evidence" value="ECO:0007669"/>
    <property type="project" value="UniProtKB-SubCell"/>
</dbReference>
<evidence type="ECO:0000256" key="16">
    <source>
        <dbReference type="ARBA" id="ARBA00022824"/>
    </source>
</evidence>
<keyword evidence="24" id="KW-0413">Isomerase</keyword>
<evidence type="ECO:0000256" key="20">
    <source>
        <dbReference type="ARBA" id="ARBA00023136"/>
    </source>
</evidence>
<dbReference type="PRINTS" id="PR01254">
    <property type="entry name" value="PGNDSYNTHASE"/>
</dbReference>
<proteinExistence type="inferred from homology"/>
<evidence type="ECO:0000256" key="29">
    <source>
        <dbReference type="ARBA" id="ARBA00023891"/>
    </source>
</evidence>
<dbReference type="GO" id="GO:0036094">
    <property type="term" value="F:small molecule binding"/>
    <property type="evidence" value="ECO:0007669"/>
    <property type="project" value="InterPro"/>
</dbReference>
<keyword evidence="9" id="KW-0963">Cytoplasm</keyword>
<evidence type="ECO:0000256" key="11">
    <source>
        <dbReference type="ARBA" id="ARBA00022516"/>
    </source>
</evidence>
<name>A0A8C0M6X6_CANLF</name>
<evidence type="ECO:0000256" key="4">
    <source>
        <dbReference type="ARBA" id="ARBA00004556"/>
    </source>
</evidence>
<organism evidence="34 36">
    <name type="scientific">Canis lupus familiaris</name>
    <name type="common">Dog</name>
    <name type="synonym">Canis familiaris</name>
    <dbReference type="NCBI Taxonomy" id="9615"/>
    <lineage>
        <taxon>Eukaryota</taxon>
        <taxon>Metazoa</taxon>
        <taxon>Chordata</taxon>
        <taxon>Craniata</taxon>
        <taxon>Vertebrata</taxon>
        <taxon>Euteleostomi</taxon>
        <taxon>Mammalia</taxon>
        <taxon>Eutheria</taxon>
        <taxon>Laurasiatheria</taxon>
        <taxon>Carnivora</taxon>
        <taxon>Caniformia</taxon>
        <taxon>Canidae</taxon>
        <taxon>Canis</taxon>
    </lineage>
</organism>
<reference evidence="34" key="2">
    <citation type="submission" date="2019-03" db="EMBL/GenBank/DDBJ databases">
        <authorList>
            <person name="Warren W.C."/>
            <person name="Johnson G.S."/>
        </authorList>
    </citation>
    <scope>NUCLEOTIDE SEQUENCE [LARGE SCALE GENOMIC DNA]</scope>
    <source>
        <strain evidence="34">Basenji</strain>
    </source>
</reference>
<evidence type="ECO:0000256" key="18">
    <source>
        <dbReference type="ARBA" id="ARBA00023034"/>
    </source>
</evidence>
<keyword evidence="21" id="KW-1015">Disulfide bond</keyword>
<evidence type="ECO:0000256" key="5">
    <source>
        <dbReference type="ARBA" id="ARBA00004613"/>
    </source>
</evidence>
<reference evidence="35" key="1">
    <citation type="submission" date="2018-10" db="EMBL/GenBank/DDBJ databases">
        <title>De novo assembly of a Great Dane genome.</title>
        <authorList>
            <person name="Kidd J.M."/>
            <person name="Pendleton A.L."/>
            <person name="Shen F."/>
            <person name="Emery S."/>
        </authorList>
    </citation>
    <scope>NUCLEOTIDE SEQUENCE [LARGE SCALE GENOMIC DNA]</scope>
    <source>
        <strain evidence="35">Great Dane</strain>
    </source>
</reference>
<dbReference type="PRINTS" id="PR00179">
    <property type="entry name" value="LIPOCALIN"/>
</dbReference>
<dbReference type="GO" id="GO:0001516">
    <property type="term" value="P:prostaglandin biosynthetic process"/>
    <property type="evidence" value="ECO:0007669"/>
    <property type="project" value="UniProtKB-KW"/>
</dbReference>
<evidence type="ECO:0000256" key="17">
    <source>
        <dbReference type="ARBA" id="ARBA00022832"/>
    </source>
</evidence>
<evidence type="ECO:0000256" key="31">
    <source>
        <dbReference type="ARBA" id="ARBA00031917"/>
    </source>
</evidence>
<keyword evidence="12" id="KW-0964">Secreted</keyword>
<evidence type="ECO:0000256" key="30">
    <source>
        <dbReference type="ARBA" id="ARBA00030654"/>
    </source>
</evidence>
<evidence type="ECO:0000256" key="28">
    <source>
        <dbReference type="ARBA" id="ARBA00023799"/>
    </source>
</evidence>
<evidence type="ECO:0000256" key="24">
    <source>
        <dbReference type="ARBA" id="ARBA00023235"/>
    </source>
</evidence>
<evidence type="ECO:0000256" key="6">
    <source>
        <dbReference type="ARBA" id="ARBA00006889"/>
    </source>
</evidence>
<evidence type="ECO:0000256" key="2">
    <source>
        <dbReference type="ARBA" id="ARBA00004427"/>
    </source>
</evidence>
<reference evidence="34" key="3">
    <citation type="submission" date="2025-05" db="UniProtKB">
        <authorList>
            <consortium name="Ensembl"/>
        </authorList>
    </citation>
    <scope>IDENTIFICATION</scope>
</reference>
<evidence type="ECO:0000256" key="26">
    <source>
        <dbReference type="ARBA" id="ARBA00023283"/>
    </source>
</evidence>
<dbReference type="PANTHER" id="PTHR11430">
    <property type="entry name" value="LIPOCALIN"/>
    <property type="match status" value="1"/>
</dbReference>
<evidence type="ECO:0000313" key="36">
    <source>
        <dbReference type="Proteomes" id="UP000694429"/>
    </source>
</evidence>
<keyword evidence="14" id="KW-0467">Mast cell degranulation</keyword>
<evidence type="ECO:0000313" key="35">
    <source>
        <dbReference type="Ensembl" id="ENSCAFP00040022329.1"/>
    </source>
</evidence>
<evidence type="ECO:0000256" key="25">
    <source>
        <dbReference type="ARBA" id="ARBA00023242"/>
    </source>
</evidence>
<feature type="domain" description="Lipocalin/cytosolic fatty-acid binding" evidence="33">
    <location>
        <begin position="133"/>
        <end position="275"/>
    </location>
</feature>
<evidence type="ECO:0000256" key="9">
    <source>
        <dbReference type="ARBA" id="ARBA00022490"/>
    </source>
</evidence>
<evidence type="ECO:0000256" key="19">
    <source>
        <dbReference type="ARBA" id="ARBA00023098"/>
    </source>
</evidence>
<dbReference type="SUPFAM" id="SSF50814">
    <property type="entry name" value="Lipocalins"/>
    <property type="match status" value="1"/>
</dbReference>
<evidence type="ECO:0000256" key="27">
    <source>
        <dbReference type="ARBA" id="ARBA00023698"/>
    </source>
</evidence>
<dbReference type="AlphaFoldDB" id="A0A8C0M6X6"/>
<dbReference type="GO" id="GO:0043303">
    <property type="term" value="P:mast cell degranulation"/>
    <property type="evidence" value="ECO:0007669"/>
    <property type="project" value="UniProtKB-KW"/>
</dbReference>
<dbReference type="Proteomes" id="UP000694429">
    <property type="component" value="Chromosome 9"/>
</dbReference>
<keyword evidence="18" id="KW-0333">Golgi apparatus</keyword>
<keyword evidence="10" id="KW-0644">Prostaglandin metabolism</keyword>
<evidence type="ECO:0000256" key="1">
    <source>
        <dbReference type="ARBA" id="ARBA00004126"/>
    </source>
</evidence>
<comment type="subunit">
    <text evidence="7">Monomer.</text>
</comment>
<evidence type="ECO:0000313" key="34">
    <source>
        <dbReference type="Ensembl" id="ENSCAFP00030007266.1"/>
    </source>
</evidence>
<sequence>MSLWDWREDQLQDPGPDPCPLSAQVAGHGRMPVRASYISSPVGGEAAAGLHRAVLPQHHEPPVGCPWALGGGQVRPINRGLSSSLCSSCWPPSLCLHCWPRALVLLGVLGALQTSAQAQVSLQPNFQQDKFLGRWFTSGLASNSSWFREKKNVLSMCMSVVAPTADGGLNLTSTFLRKDQCETRTLLLRPAGTPGCYSYTSPHWGSTHDVWVVATNYEEYALLYTAGSKGLGQDFHMATLYSRTQTPKAEIKEKFSTFAKTQGFTEDAIVFLPQTGDRRPRTWPSCTALLFPLRPPGPWPWCLPAPTLAPSGFLLALRINSGSKSTVQLWPVCPALLTAWALALGCSLGT</sequence>
<dbReference type="InterPro" id="IPR012674">
    <property type="entry name" value="Calycin"/>
</dbReference>
<evidence type="ECO:0000256" key="32">
    <source>
        <dbReference type="ARBA" id="ARBA00032350"/>
    </source>
</evidence>
<dbReference type="Gene3D" id="2.40.128.20">
    <property type="match status" value="1"/>
</dbReference>
<evidence type="ECO:0000256" key="21">
    <source>
        <dbReference type="ARBA" id="ARBA00023157"/>
    </source>
</evidence>
<dbReference type="FunFam" id="2.40.128.20:FF:000010">
    <property type="entry name" value="Prostaglandin-H2 D-isomerase"/>
    <property type="match status" value="1"/>
</dbReference>
<dbReference type="EC" id="5.3.99.2" evidence="28"/>
<evidence type="ECO:0000256" key="10">
    <source>
        <dbReference type="ARBA" id="ARBA00022501"/>
    </source>
</evidence>
<dbReference type="Ensembl" id="ENSCAFT00040025679.1">
    <property type="protein sequence ID" value="ENSCAFP00040022329.1"/>
    <property type="gene ID" value="ENSCAFG00040013919.1"/>
</dbReference>
<comment type="subcellular location">
    <subcellularLocation>
        <location evidence="4">Cytoplasm</location>
        <location evidence="4">Perinuclear region</location>
    </subcellularLocation>
    <subcellularLocation>
        <location evidence="3">Golgi apparatus</location>
    </subcellularLocation>
    <subcellularLocation>
        <location evidence="1">Nucleus membrane</location>
    </subcellularLocation>
    <subcellularLocation>
        <location evidence="2">Rough endoplasmic reticulum</location>
    </subcellularLocation>
    <subcellularLocation>
        <location evidence="5">Secreted</location>
    </subcellularLocation>
</comment>
<keyword evidence="16" id="KW-0256">Endoplasmic reticulum</keyword>
<dbReference type="GO" id="GO:0005791">
    <property type="term" value="C:rough endoplasmic reticulum"/>
    <property type="evidence" value="ECO:0007669"/>
    <property type="project" value="UniProtKB-SubCell"/>
</dbReference>
<keyword evidence="13" id="KW-0643">Prostaglandin biosynthesis</keyword>
<dbReference type="GO" id="GO:0004667">
    <property type="term" value="F:prostaglandin-D synthase activity"/>
    <property type="evidence" value="ECO:0007669"/>
    <property type="project" value="UniProtKB-EC"/>
</dbReference>
<evidence type="ECO:0000256" key="13">
    <source>
        <dbReference type="ARBA" id="ARBA00022585"/>
    </source>
</evidence>
<comment type="similarity">
    <text evidence="6">Belongs to the calycin superfamily. Lipocalin family.</text>
</comment>
<keyword evidence="8" id="KW-0813">Transport</keyword>
<dbReference type="GO" id="GO:0031965">
    <property type="term" value="C:nuclear membrane"/>
    <property type="evidence" value="ECO:0007669"/>
    <property type="project" value="UniProtKB-SubCell"/>
</dbReference>
<evidence type="ECO:0000256" key="8">
    <source>
        <dbReference type="ARBA" id="ARBA00022448"/>
    </source>
</evidence>
<evidence type="ECO:0000256" key="12">
    <source>
        <dbReference type="ARBA" id="ARBA00022525"/>
    </source>
</evidence>
<keyword evidence="15" id="KW-0732">Signal</keyword>
<dbReference type="Ensembl" id="ENSCAFT00030008275.1">
    <property type="protein sequence ID" value="ENSCAFP00030007266.1"/>
    <property type="gene ID" value="ENSCAFG00030004424.1"/>
</dbReference>
<keyword evidence="17" id="KW-0276">Fatty acid metabolism</keyword>
<evidence type="ECO:0000256" key="7">
    <source>
        <dbReference type="ARBA" id="ARBA00011245"/>
    </source>
</evidence>
<evidence type="ECO:0000256" key="23">
    <source>
        <dbReference type="ARBA" id="ARBA00023180"/>
    </source>
</evidence>
<evidence type="ECO:0000256" key="22">
    <source>
        <dbReference type="ARBA" id="ARBA00023160"/>
    </source>
</evidence>
<evidence type="ECO:0000256" key="14">
    <source>
        <dbReference type="ARBA" id="ARBA00022675"/>
    </source>
</evidence>
<dbReference type="PANTHER" id="PTHR11430:SF86">
    <property type="entry name" value="PROSTAGLANDIN-H2 D-ISOMERASE"/>
    <property type="match status" value="1"/>
</dbReference>
<dbReference type="InterPro" id="IPR002345">
    <property type="entry name" value="Lipocalin"/>
</dbReference>
<keyword evidence="25" id="KW-0539">Nucleus</keyword>